<feature type="domain" description="AB hydrolase-1" evidence="1">
    <location>
        <begin position="32"/>
        <end position="139"/>
    </location>
</feature>
<keyword evidence="2" id="KW-0378">Hydrolase</keyword>
<reference evidence="2 3" key="1">
    <citation type="submission" date="2020-04" db="EMBL/GenBank/DDBJ databases">
        <title>Rhodospirillaceae bacterium KN72 isolated from deep sea.</title>
        <authorList>
            <person name="Zhang D.-C."/>
        </authorList>
    </citation>
    <scope>NUCLEOTIDE SEQUENCE [LARGE SCALE GENOMIC DNA]</scope>
    <source>
        <strain evidence="2 3">KN72</strain>
    </source>
</reference>
<protein>
    <submittedName>
        <fullName evidence="2">Alpha/beta hydrolase</fullName>
    </submittedName>
</protein>
<dbReference type="RefSeq" id="WP_169624557.1">
    <property type="nucleotide sequence ID" value="NZ_JABBNT010000002.1"/>
</dbReference>
<dbReference type="PANTHER" id="PTHR43798:SF33">
    <property type="entry name" value="HYDROLASE, PUTATIVE (AFU_ORTHOLOGUE AFUA_2G14860)-RELATED"/>
    <property type="match status" value="1"/>
</dbReference>
<dbReference type="PRINTS" id="PR00111">
    <property type="entry name" value="ABHYDROLASE"/>
</dbReference>
<evidence type="ECO:0000313" key="2">
    <source>
        <dbReference type="EMBL" id="NMM44261.1"/>
    </source>
</evidence>
<dbReference type="InterPro" id="IPR000073">
    <property type="entry name" value="AB_hydrolase_1"/>
</dbReference>
<accession>A0A7Y0DZ57</accession>
<proteinExistence type="predicted"/>
<organism evidence="2 3">
    <name type="scientific">Pacificispira spongiicola</name>
    <dbReference type="NCBI Taxonomy" id="2729598"/>
    <lineage>
        <taxon>Bacteria</taxon>
        <taxon>Pseudomonadati</taxon>
        <taxon>Pseudomonadota</taxon>
        <taxon>Alphaproteobacteria</taxon>
        <taxon>Rhodospirillales</taxon>
        <taxon>Rhodospirillaceae</taxon>
        <taxon>Pacificispira</taxon>
    </lineage>
</organism>
<dbReference type="AlphaFoldDB" id="A0A7Y0DZ57"/>
<dbReference type="PANTHER" id="PTHR43798">
    <property type="entry name" value="MONOACYLGLYCEROL LIPASE"/>
    <property type="match status" value="1"/>
</dbReference>
<comment type="caution">
    <text evidence="2">The sequence shown here is derived from an EMBL/GenBank/DDBJ whole genome shotgun (WGS) entry which is preliminary data.</text>
</comment>
<sequence length="294" mass="32328">MPHATPWIEFTRTTVETEHGPLYVRRAGSGQPLLLLHGFPQTGHTFRMIAPALSAHFDVFVPDLPGYGKSPGPESNEDGTPYDKRSVARTMAAMMTEFGADRFLLVGHDRGARVAYRIALDMPEKVAALVSLDTVPTIAVWDGMTYEKAISAFHWPFLAREKSLTEPVLARASDILIGSFLDAWAHIPLADDARERYLSAYRNPAVQVGACADYRAGAGPDIAADRDDVAAGRMIQCPVLVPYGRYYTQTDPAPAWASFAQDVRSIAIDCGHFLSEEAPEALLPLLMRFLQDPR</sequence>
<dbReference type="Pfam" id="PF00561">
    <property type="entry name" value="Abhydrolase_1"/>
    <property type="match status" value="1"/>
</dbReference>
<dbReference type="PRINTS" id="PR00412">
    <property type="entry name" value="EPOXHYDRLASE"/>
</dbReference>
<evidence type="ECO:0000259" key="1">
    <source>
        <dbReference type="Pfam" id="PF00561"/>
    </source>
</evidence>
<dbReference type="GO" id="GO:0016020">
    <property type="term" value="C:membrane"/>
    <property type="evidence" value="ECO:0007669"/>
    <property type="project" value="TreeGrafter"/>
</dbReference>
<dbReference type="Gene3D" id="3.40.50.1820">
    <property type="entry name" value="alpha/beta hydrolase"/>
    <property type="match status" value="1"/>
</dbReference>
<evidence type="ECO:0000313" key="3">
    <source>
        <dbReference type="Proteomes" id="UP000539372"/>
    </source>
</evidence>
<dbReference type="Proteomes" id="UP000539372">
    <property type="component" value="Unassembled WGS sequence"/>
</dbReference>
<keyword evidence="3" id="KW-1185">Reference proteome</keyword>
<dbReference type="SUPFAM" id="SSF53474">
    <property type="entry name" value="alpha/beta-Hydrolases"/>
    <property type="match status" value="1"/>
</dbReference>
<name>A0A7Y0DZ57_9PROT</name>
<dbReference type="GO" id="GO:0016787">
    <property type="term" value="F:hydrolase activity"/>
    <property type="evidence" value="ECO:0007669"/>
    <property type="project" value="UniProtKB-KW"/>
</dbReference>
<dbReference type="InterPro" id="IPR000639">
    <property type="entry name" value="Epox_hydrolase-like"/>
</dbReference>
<dbReference type="EMBL" id="JABBNT010000002">
    <property type="protein sequence ID" value="NMM44261.1"/>
    <property type="molecule type" value="Genomic_DNA"/>
</dbReference>
<dbReference type="InterPro" id="IPR029058">
    <property type="entry name" value="AB_hydrolase_fold"/>
</dbReference>
<gene>
    <name evidence="2" type="ORF">HH303_07215</name>
</gene>
<dbReference type="InterPro" id="IPR050266">
    <property type="entry name" value="AB_hydrolase_sf"/>
</dbReference>